<gene>
    <name evidence="1" type="ORF">VCO01S_36170</name>
</gene>
<sequence length="74" mass="8810">MRLRTVPKMRRFKLRVDWEVKMTDSFKKIAPPRKQIEKGKDNASYRSMKNSQIGLLRSDITDEAKNVAKHMFEK</sequence>
<evidence type="ECO:0000313" key="2">
    <source>
        <dbReference type="Proteomes" id="UP000318242"/>
    </source>
</evidence>
<proteinExistence type="predicted"/>
<comment type="caution">
    <text evidence="1">The sequence shown here is derived from an EMBL/GenBank/DDBJ whole genome shotgun (WGS) entry which is preliminary data.</text>
</comment>
<dbReference type="EMBL" id="BJLH01000020">
    <property type="protein sequence ID" value="GEA62424.1"/>
    <property type="molecule type" value="Genomic_DNA"/>
</dbReference>
<accession>A0A4Y3IU40</accession>
<keyword evidence="2" id="KW-1185">Reference proteome</keyword>
<evidence type="ECO:0000313" key="1">
    <source>
        <dbReference type="EMBL" id="GEA62424.1"/>
    </source>
</evidence>
<name>A0A4Y3IU40_9VIBR</name>
<reference evidence="1 2" key="1">
    <citation type="submission" date="2019-06" db="EMBL/GenBank/DDBJ databases">
        <title>Whole genome shotgun sequence of Vibrio comitans NBRC 102076.</title>
        <authorList>
            <person name="Hosoyama A."/>
            <person name="Uohara A."/>
            <person name="Ohji S."/>
            <person name="Ichikawa N."/>
        </authorList>
    </citation>
    <scope>NUCLEOTIDE SEQUENCE [LARGE SCALE GENOMIC DNA]</scope>
    <source>
        <strain evidence="1 2">NBRC 102076</strain>
    </source>
</reference>
<protein>
    <submittedName>
        <fullName evidence="1">Uncharacterized protein</fullName>
    </submittedName>
</protein>
<organism evidence="1 2">
    <name type="scientific">Vibrio comitans NBRC 102076</name>
    <dbReference type="NCBI Taxonomy" id="1219078"/>
    <lineage>
        <taxon>Bacteria</taxon>
        <taxon>Pseudomonadati</taxon>
        <taxon>Pseudomonadota</taxon>
        <taxon>Gammaproteobacteria</taxon>
        <taxon>Vibrionales</taxon>
        <taxon>Vibrionaceae</taxon>
        <taxon>Vibrio</taxon>
    </lineage>
</organism>
<dbReference type="Proteomes" id="UP000318242">
    <property type="component" value="Unassembled WGS sequence"/>
</dbReference>
<dbReference type="AlphaFoldDB" id="A0A4Y3IU40"/>